<dbReference type="RefSeq" id="WP_106774731.1">
    <property type="nucleotide sequence ID" value="NZ_PXYK01000029.1"/>
</dbReference>
<name>A0A2P7RXA3_9HYPH</name>
<protein>
    <submittedName>
        <fullName evidence="1">Uncharacterized protein</fullName>
    </submittedName>
</protein>
<organism evidence="1 2">
    <name type="scientific">Kumtagia ephedrae</name>
    <dbReference type="NCBI Taxonomy" id="2116701"/>
    <lineage>
        <taxon>Bacteria</taxon>
        <taxon>Pseudomonadati</taxon>
        <taxon>Pseudomonadota</taxon>
        <taxon>Alphaproteobacteria</taxon>
        <taxon>Hyphomicrobiales</taxon>
        <taxon>Phyllobacteriaceae</taxon>
        <taxon>Kumtagia</taxon>
    </lineage>
</organism>
<comment type="caution">
    <text evidence="1">The sequence shown here is derived from an EMBL/GenBank/DDBJ whole genome shotgun (WGS) entry which is preliminary data.</text>
</comment>
<dbReference type="Proteomes" id="UP000241229">
    <property type="component" value="Unassembled WGS sequence"/>
</dbReference>
<dbReference type="AlphaFoldDB" id="A0A2P7RXA3"/>
<dbReference type="OrthoDB" id="8449962at2"/>
<dbReference type="EMBL" id="PXYK01000029">
    <property type="protein sequence ID" value="PSJ54854.1"/>
    <property type="molecule type" value="Genomic_DNA"/>
</dbReference>
<accession>A0A2P7RXA3</accession>
<gene>
    <name evidence="1" type="ORF">C7I84_23890</name>
</gene>
<evidence type="ECO:0000313" key="2">
    <source>
        <dbReference type="Proteomes" id="UP000241229"/>
    </source>
</evidence>
<sequence length="186" mass="20535">MIQLAALLARPILGKLPLPEAAKDKMASVNQLLAGGSGESWIPLARQQATLPVKTQLRGESASVERGERDHDGKPLRWVQFEWPALQVDDCTFHKVCWRFYQNGLICLELVASKDAAGLDVRDLVGHGIELRDRNGFLIGIWSAAFAIHKGTDRAVFHAAAADDFQPLRLHFDETAEIQGGIAFRI</sequence>
<reference evidence="1 2" key="1">
    <citation type="submission" date="2018-03" db="EMBL/GenBank/DDBJ databases">
        <title>The draft genome of Mesorhizobium sp. 6GN-30.</title>
        <authorList>
            <person name="Liu L."/>
            <person name="Li L."/>
            <person name="Wang T."/>
            <person name="Zhang X."/>
            <person name="Liang L."/>
        </authorList>
    </citation>
    <scope>NUCLEOTIDE SEQUENCE [LARGE SCALE GENOMIC DNA]</scope>
    <source>
        <strain evidence="1 2">6GN30</strain>
    </source>
</reference>
<keyword evidence="2" id="KW-1185">Reference proteome</keyword>
<proteinExistence type="predicted"/>
<evidence type="ECO:0000313" key="1">
    <source>
        <dbReference type="EMBL" id="PSJ54854.1"/>
    </source>
</evidence>